<dbReference type="EMBL" id="DF846396">
    <property type="protein sequence ID" value="GAT50368.1"/>
    <property type="molecule type" value="Genomic_DNA"/>
</dbReference>
<feature type="region of interest" description="Disordered" evidence="1">
    <location>
        <begin position="1"/>
        <end position="62"/>
    </location>
</feature>
<gene>
    <name evidence="2" type="ORF">MCHLO_07614</name>
</gene>
<feature type="region of interest" description="Disordered" evidence="1">
    <location>
        <begin position="214"/>
        <end position="246"/>
    </location>
</feature>
<accession>A0ABQ0LGZ0</accession>
<feature type="region of interest" description="Disordered" evidence="1">
    <location>
        <begin position="99"/>
        <end position="158"/>
    </location>
</feature>
<name>A0ABQ0LGZ0_MYCCL</name>
<reference evidence="2" key="1">
    <citation type="submission" date="2014-09" db="EMBL/GenBank/DDBJ databases">
        <title>Genome sequence of the luminous mushroom Mycena chlorophos for searching fungal bioluminescence genes.</title>
        <authorList>
            <person name="Tanaka Y."/>
            <person name="Kasuga D."/>
            <person name="Oba Y."/>
            <person name="Hase S."/>
            <person name="Sato K."/>
            <person name="Oba Y."/>
            <person name="Sakakibara Y."/>
        </authorList>
    </citation>
    <scope>NUCLEOTIDE SEQUENCE</scope>
</reference>
<evidence type="ECO:0008006" key="4">
    <source>
        <dbReference type="Google" id="ProtNLM"/>
    </source>
</evidence>
<feature type="compositionally biased region" description="Polar residues" evidence="1">
    <location>
        <begin position="120"/>
        <end position="130"/>
    </location>
</feature>
<evidence type="ECO:0000313" key="3">
    <source>
        <dbReference type="Proteomes" id="UP000815677"/>
    </source>
</evidence>
<sequence>MSVPPQPAPASRARTGGRKKVQHDDAAYFSGASGVKRSADGEPRSKRKRVVDAIPVPVPREDGRTSLVEFSKMPTPVLYRYLAYYDLVPEVFPSPITALDPPAPASLDKQDSSRGATPPNGAQQPGSTANRPRRESNHGRRRSSRLLDDENLGRPPIMSDLDELHTVLANVAERHFSEMSGLSGREEVETLASFIDGFLVAELMAILGCHRSVSQTTGKSPIKASPGATRHQFSTRPPPPPSSTLLTRSRAAWLCSVFS</sequence>
<evidence type="ECO:0000256" key="1">
    <source>
        <dbReference type="SAM" id="MobiDB-lite"/>
    </source>
</evidence>
<organism evidence="2 3">
    <name type="scientific">Mycena chlorophos</name>
    <name type="common">Agaric fungus</name>
    <name type="synonym">Agaricus chlorophos</name>
    <dbReference type="NCBI Taxonomy" id="658473"/>
    <lineage>
        <taxon>Eukaryota</taxon>
        <taxon>Fungi</taxon>
        <taxon>Dikarya</taxon>
        <taxon>Basidiomycota</taxon>
        <taxon>Agaricomycotina</taxon>
        <taxon>Agaricomycetes</taxon>
        <taxon>Agaricomycetidae</taxon>
        <taxon>Agaricales</taxon>
        <taxon>Marasmiineae</taxon>
        <taxon>Mycenaceae</taxon>
        <taxon>Mycena</taxon>
    </lineage>
</organism>
<evidence type="ECO:0000313" key="2">
    <source>
        <dbReference type="EMBL" id="GAT50368.1"/>
    </source>
</evidence>
<protein>
    <recommendedName>
        <fullName evidence="4">Histone deacetylase complex subunit SAP30 Sin3 binding domain-containing protein</fullName>
    </recommendedName>
</protein>
<keyword evidence="3" id="KW-1185">Reference proteome</keyword>
<dbReference type="Proteomes" id="UP000815677">
    <property type="component" value="Unassembled WGS sequence"/>
</dbReference>
<proteinExistence type="predicted"/>